<evidence type="ECO:0000256" key="1">
    <source>
        <dbReference type="SAM" id="Phobius"/>
    </source>
</evidence>
<dbReference type="InterPro" id="IPR005625">
    <property type="entry name" value="PepSY-ass_TM"/>
</dbReference>
<reference evidence="2" key="1">
    <citation type="submission" date="2019-02" db="EMBL/GenBank/DDBJ databases">
        <authorList>
            <person name="Li S.-H."/>
        </authorList>
    </citation>
    <scope>NUCLEOTIDE SEQUENCE</scope>
    <source>
        <strain evidence="2">IMCC11814</strain>
    </source>
</reference>
<keyword evidence="3" id="KW-1185">Reference proteome</keyword>
<evidence type="ECO:0000313" key="2">
    <source>
        <dbReference type="EMBL" id="MCX2977180.1"/>
    </source>
</evidence>
<keyword evidence="1" id="KW-1133">Transmembrane helix</keyword>
<dbReference type="RefSeq" id="WP_279248910.1">
    <property type="nucleotide sequence ID" value="NZ_SHNO01000001.1"/>
</dbReference>
<comment type="caution">
    <text evidence="2">The sequence shown here is derived from an EMBL/GenBank/DDBJ whole genome shotgun (WGS) entry which is preliminary data.</text>
</comment>
<organism evidence="2 3">
    <name type="scientific">Candidatus Marimicrobium litorale</name>
    <dbReference type="NCBI Taxonomy" id="2518991"/>
    <lineage>
        <taxon>Bacteria</taxon>
        <taxon>Pseudomonadati</taxon>
        <taxon>Pseudomonadota</taxon>
        <taxon>Gammaproteobacteria</taxon>
        <taxon>Cellvibrionales</taxon>
        <taxon>Halieaceae</taxon>
        <taxon>Marimicrobium</taxon>
    </lineage>
</organism>
<evidence type="ECO:0000313" key="3">
    <source>
        <dbReference type="Proteomes" id="UP001143304"/>
    </source>
</evidence>
<accession>A0ABT3T5S4</accession>
<name>A0ABT3T5S4_9GAMM</name>
<dbReference type="Pfam" id="PF03929">
    <property type="entry name" value="PepSY_TM"/>
    <property type="match status" value="1"/>
</dbReference>
<protein>
    <submittedName>
        <fullName evidence="2">PepSY domain-containing protein</fullName>
    </submittedName>
</protein>
<proteinExistence type="predicted"/>
<keyword evidence="1" id="KW-0812">Transmembrane</keyword>
<keyword evidence="1" id="KW-0472">Membrane</keyword>
<dbReference type="EMBL" id="SHNO01000001">
    <property type="protein sequence ID" value="MCX2977180.1"/>
    <property type="molecule type" value="Genomic_DNA"/>
</dbReference>
<gene>
    <name evidence="2" type="ORF">EYC82_07415</name>
</gene>
<feature type="transmembrane region" description="Helical" evidence="1">
    <location>
        <begin position="219"/>
        <end position="242"/>
    </location>
</feature>
<sequence length="259" mass="28283">MTRRTRLVGTLWRWHRRLGLLVALFVLAVCVTGIFLNHTVRLGLDQAFVDGNWLKQFYGDDSGQLPAYPLGDRWVSRAANGRVYVDSLEVSPCRGALVGALESERLILAACAEELLLISTSGELVESVSAGTGLPTPLQALGEIDGAIVLQVQGEWRSADIDRMVFSEAAPAGTRVSQQVSAPLPALIREAIPLPDQWLTWERVLLDLHSGRLFGRIGVLWVDLVALFLCVLAVSGTAMWGLRRLRNVSTRTTAADAND</sequence>
<dbReference type="Proteomes" id="UP001143304">
    <property type="component" value="Unassembled WGS sequence"/>
</dbReference>